<feature type="transmembrane region" description="Helical" evidence="1">
    <location>
        <begin position="236"/>
        <end position="253"/>
    </location>
</feature>
<keyword evidence="3" id="KW-1185">Reference proteome</keyword>
<keyword evidence="1" id="KW-1133">Transmembrane helix</keyword>
<protein>
    <submittedName>
        <fullName evidence="2">Uncharacterized protein</fullName>
    </submittedName>
</protein>
<reference evidence="2 3" key="2">
    <citation type="submission" date="2018-09" db="EMBL/GenBank/DDBJ databases">
        <title>Genome of Sphaerochaeta halotolerans strain 4-11.</title>
        <authorList>
            <person name="Nazina T.N."/>
            <person name="Sokolova D.S."/>
        </authorList>
    </citation>
    <scope>NUCLEOTIDE SEQUENCE [LARGE SCALE GENOMIC DNA]</scope>
    <source>
        <strain evidence="2 3">4-11</strain>
    </source>
</reference>
<keyword evidence="1" id="KW-0812">Transmembrane</keyword>
<reference evidence="3" key="1">
    <citation type="submission" date="2018-08" db="EMBL/GenBank/DDBJ databases">
        <authorList>
            <person name="Grouzdev D.S."/>
            <person name="Krutkina M.S."/>
        </authorList>
    </citation>
    <scope>NUCLEOTIDE SEQUENCE [LARGE SCALE GENOMIC DNA]</scope>
    <source>
        <strain evidence="3">4-11</strain>
    </source>
</reference>
<name>A0A372MFR5_9SPIR</name>
<dbReference type="EMBL" id="QUWK01000008">
    <property type="protein sequence ID" value="RFU94631.1"/>
    <property type="molecule type" value="Genomic_DNA"/>
</dbReference>
<proteinExistence type="predicted"/>
<feature type="transmembrane region" description="Helical" evidence="1">
    <location>
        <begin position="6"/>
        <end position="26"/>
    </location>
</feature>
<dbReference type="Proteomes" id="UP000264002">
    <property type="component" value="Unassembled WGS sequence"/>
</dbReference>
<sequence>MKALKIIVLVLLSVVVIAYGMAFMMYRGIHNTVLNQTYYHTVVSDNEIPALVHGEIAKMIPDIVRDGLTGGKAITDPAQKAGLDAQVDLISGAIIDALDEEWIGDQAVMVTDDVVNSLTGETGELTAVIDITPKLDAIEQNIAKGLEQYSDAELMAMFGAPKAYIPVIAEQIVGQLGLPESLVIGDLVNVMAPGTISMVRGYLSLMNTWLSILILILVLLVFLILAILLLQRSSGMQWAGITIALSGALFLIVKSIYSSLERIGSLAGIDFGSLPVPTSMLEGIVKYTFSQMNKSAIVLIIVGIVVFAVGLVMPKKPKEA</sequence>
<evidence type="ECO:0000313" key="3">
    <source>
        <dbReference type="Proteomes" id="UP000264002"/>
    </source>
</evidence>
<keyword evidence="1" id="KW-0472">Membrane</keyword>
<feature type="transmembrane region" description="Helical" evidence="1">
    <location>
        <begin position="208"/>
        <end position="230"/>
    </location>
</feature>
<evidence type="ECO:0000313" key="2">
    <source>
        <dbReference type="EMBL" id="RFU94631.1"/>
    </source>
</evidence>
<evidence type="ECO:0000256" key="1">
    <source>
        <dbReference type="SAM" id="Phobius"/>
    </source>
</evidence>
<dbReference type="AlphaFoldDB" id="A0A372MFR5"/>
<dbReference type="RefSeq" id="WP_117330665.1">
    <property type="nucleotide sequence ID" value="NZ_QUWK01000008.1"/>
</dbReference>
<comment type="caution">
    <text evidence="2">The sequence shown here is derived from an EMBL/GenBank/DDBJ whole genome shotgun (WGS) entry which is preliminary data.</text>
</comment>
<organism evidence="2 3">
    <name type="scientific">Sphaerochaeta halotolerans</name>
    <dbReference type="NCBI Taxonomy" id="2293840"/>
    <lineage>
        <taxon>Bacteria</taxon>
        <taxon>Pseudomonadati</taxon>
        <taxon>Spirochaetota</taxon>
        <taxon>Spirochaetia</taxon>
        <taxon>Spirochaetales</taxon>
        <taxon>Sphaerochaetaceae</taxon>
        <taxon>Sphaerochaeta</taxon>
    </lineage>
</organism>
<gene>
    <name evidence="2" type="ORF">DYP60_08965</name>
</gene>
<feature type="transmembrane region" description="Helical" evidence="1">
    <location>
        <begin position="296"/>
        <end position="313"/>
    </location>
</feature>
<accession>A0A372MFR5</accession>